<dbReference type="OrthoDB" id="3190595at2"/>
<comment type="caution">
    <text evidence="7">The sequence shown here is derived from an EMBL/GenBank/DDBJ whole genome shotgun (WGS) entry which is preliminary data.</text>
</comment>
<evidence type="ECO:0000313" key="7">
    <source>
        <dbReference type="EMBL" id="PRO66154.1"/>
    </source>
</evidence>
<dbReference type="InterPro" id="IPR051677">
    <property type="entry name" value="AfsR-DnrI-RedD_regulator"/>
</dbReference>
<name>A0A2P6MIM6_ALKUR</name>
<keyword evidence="3 5" id="KW-0238">DNA-binding</keyword>
<dbReference type="Proteomes" id="UP000243650">
    <property type="component" value="Unassembled WGS sequence"/>
</dbReference>
<dbReference type="InterPro" id="IPR005158">
    <property type="entry name" value="BTAD"/>
</dbReference>
<dbReference type="InterPro" id="IPR016032">
    <property type="entry name" value="Sig_transdc_resp-reg_C-effctor"/>
</dbReference>
<dbReference type="SMART" id="SM00862">
    <property type="entry name" value="Trans_reg_C"/>
    <property type="match status" value="1"/>
</dbReference>
<organism evidence="7 8">
    <name type="scientific">Alkalicoccus urumqiensis</name>
    <name type="common">Bacillus urumqiensis</name>
    <dbReference type="NCBI Taxonomy" id="1548213"/>
    <lineage>
        <taxon>Bacteria</taxon>
        <taxon>Bacillati</taxon>
        <taxon>Bacillota</taxon>
        <taxon>Bacilli</taxon>
        <taxon>Bacillales</taxon>
        <taxon>Bacillaceae</taxon>
        <taxon>Alkalicoccus</taxon>
    </lineage>
</organism>
<dbReference type="GO" id="GO:0000160">
    <property type="term" value="P:phosphorelay signal transduction system"/>
    <property type="evidence" value="ECO:0007669"/>
    <property type="project" value="InterPro"/>
</dbReference>
<feature type="DNA-binding region" description="OmpR/PhoB-type" evidence="5">
    <location>
        <begin position="60"/>
        <end position="166"/>
    </location>
</feature>
<proteinExistence type="inferred from homology"/>
<dbReference type="InterPro" id="IPR036388">
    <property type="entry name" value="WH-like_DNA-bd_sf"/>
</dbReference>
<evidence type="ECO:0000256" key="3">
    <source>
        <dbReference type="ARBA" id="ARBA00023125"/>
    </source>
</evidence>
<gene>
    <name evidence="7" type="ORF">C6I21_04960</name>
</gene>
<dbReference type="SMART" id="SM01043">
    <property type="entry name" value="BTAD"/>
    <property type="match status" value="1"/>
</dbReference>
<feature type="domain" description="OmpR/PhoB-type" evidence="6">
    <location>
        <begin position="60"/>
        <end position="166"/>
    </location>
</feature>
<dbReference type="SUPFAM" id="SSF48452">
    <property type="entry name" value="TPR-like"/>
    <property type="match status" value="1"/>
</dbReference>
<dbReference type="GO" id="GO:0003677">
    <property type="term" value="F:DNA binding"/>
    <property type="evidence" value="ECO:0007669"/>
    <property type="project" value="UniProtKB-UniRule"/>
</dbReference>
<dbReference type="Gene3D" id="1.25.40.10">
    <property type="entry name" value="Tetratricopeptide repeat domain"/>
    <property type="match status" value="1"/>
</dbReference>
<dbReference type="Pfam" id="PF00486">
    <property type="entry name" value="Trans_reg_C"/>
    <property type="match status" value="1"/>
</dbReference>
<dbReference type="EMBL" id="PVNS01000004">
    <property type="protein sequence ID" value="PRO66154.1"/>
    <property type="molecule type" value="Genomic_DNA"/>
</dbReference>
<evidence type="ECO:0000256" key="1">
    <source>
        <dbReference type="ARBA" id="ARBA00005820"/>
    </source>
</evidence>
<evidence type="ECO:0000256" key="5">
    <source>
        <dbReference type="PROSITE-ProRule" id="PRU01091"/>
    </source>
</evidence>
<dbReference type="InterPro" id="IPR001867">
    <property type="entry name" value="OmpR/PhoB-type_DNA-bd"/>
</dbReference>
<evidence type="ECO:0000313" key="8">
    <source>
        <dbReference type="Proteomes" id="UP000243650"/>
    </source>
</evidence>
<dbReference type="Pfam" id="PF03704">
    <property type="entry name" value="BTAD"/>
    <property type="match status" value="1"/>
</dbReference>
<dbReference type="PROSITE" id="PS51755">
    <property type="entry name" value="OMPR_PHOB"/>
    <property type="match status" value="1"/>
</dbReference>
<keyword evidence="2" id="KW-0805">Transcription regulation</keyword>
<sequence>MCAYAAVPDWQREPRTGNEQMYVMVPVRQEDLRLGYARIDDSAVVVPEEMREQLIELIAENQTRSEPKRKLQMTLFHQVSLAKEAEIGKPFTWRTSKVQQLFLYLVQHRGKIVDKSTLIDMLWPEYDPQKAYSQLYTAVYHIRRTLRPYEEHFSIRSISEGYMLELSHVELDVEQFEQTVMECRNLTVENVGRLEAVMELYKGEYLSTFDYIWAEEERRRLFYLWYRTADQLIKWYESKREWGQALRLALQLCDSSPLDETAYLKVMQLYDKIGQRAFVRATYKRLVQVLDFELQMTPGEEVEVWYRTWEMMNQ</sequence>
<reference evidence="7 8" key="1">
    <citation type="submission" date="2018-03" db="EMBL/GenBank/DDBJ databases">
        <title>Bacillus urumqiensis sp. nov., a moderately haloalkaliphilic bacterium isolated from a salt lake.</title>
        <authorList>
            <person name="Zhao B."/>
            <person name="Liao Z."/>
        </authorList>
    </citation>
    <scope>NUCLEOTIDE SEQUENCE [LARGE SCALE GENOMIC DNA]</scope>
    <source>
        <strain evidence="7 8">BZ-SZ-XJ18</strain>
    </source>
</reference>
<dbReference type="Gene3D" id="1.10.10.10">
    <property type="entry name" value="Winged helix-like DNA-binding domain superfamily/Winged helix DNA-binding domain"/>
    <property type="match status" value="1"/>
</dbReference>
<evidence type="ECO:0000256" key="4">
    <source>
        <dbReference type="ARBA" id="ARBA00023163"/>
    </source>
</evidence>
<dbReference type="PANTHER" id="PTHR35807:SF2">
    <property type="entry name" value="TRANSCRIPTIONAL ACTIVATOR DOMAIN"/>
    <property type="match status" value="1"/>
</dbReference>
<comment type="similarity">
    <text evidence="1">Belongs to the AfsR/DnrI/RedD regulatory family.</text>
</comment>
<accession>A0A2P6MIM6</accession>
<evidence type="ECO:0000256" key="2">
    <source>
        <dbReference type="ARBA" id="ARBA00023015"/>
    </source>
</evidence>
<keyword evidence="8" id="KW-1185">Reference proteome</keyword>
<evidence type="ECO:0000259" key="6">
    <source>
        <dbReference type="PROSITE" id="PS51755"/>
    </source>
</evidence>
<protein>
    <recommendedName>
        <fullName evidence="6">OmpR/PhoB-type domain-containing protein</fullName>
    </recommendedName>
</protein>
<keyword evidence="4" id="KW-0804">Transcription</keyword>
<dbReference type="AlphaFoldDB" id="A0A2P6MIM6"/>
<dbReference type="InterPro" id="IPR011990">
    <property type="entry name" value="TPR-like_helical_dom_sf"/>
</dbReference>
<dbReference type="RefSeq" id="WP_105958345.1">
    <property type="nucleotide sequence ID" value="NZ_PVNS01000004.1"/>
</dbReference>
<dbReference type="SUPFAM" id="SSF46894">
    <property type="entry name" value="C-terminal effector domain of the bipartite response regulators"/>
    <property type="match status" value="1"/>
</dbReference>
<dbReference type="PANTHER" id="PTHR35807">
    <property type="entry name" value="TRANSCRIPTIONAL REGULATOR REDD-RELATED"/>
    <property type="match status" value="1"/>
</dbReference>
<dbReference type="GO" id="GO:0006355">
    <property type="term" value="P:regulation of DNA-templated transcription"/>
    <property type="evidence" value="ECO:0007669"/>
    <property type="project" value="InterPro"/>
</dbReference>